<sequence length="230" mass="26857">MSEGSYIKGKEKLLFKIYKVLLDSYGPQHWWPAETRYEVVVGAVLTQNTSWKNVEKAIRNLKNKDLIDEIKILNIDEDVLKALIKPAGFYNIKAKRLKNITKYIVENYKTTEDMARANKDVKELRKELLSIKGIGPETADSILLYALDKESFVIDAYTKRIFSRLNIINEKMSYDEIKKLFETNLPKDLQIYKEYHALIVEHAKRVCKKNPLCDNCPIKKVYICDGNYKR</sequence>
<dbReference type="InterPro" id="IPR003265">
    <property type="entry name" value="HhH-GPD_domain"/>
</dbReference>
<feature type="coiled-coil region" evidence="12">
    <location>
        <begin position="107"/>
        <end position="134"/>
    </location>
</feature>
<dbReference type="Pfam" id="PF00633">
    <property type="entry name" value="HHH"/>
    <property type="match status" value="1"/>
</dbReference>
<dbReference type="HOGENOM" id="CLU_012862_6_0_2"/>
<dbReference type="InterPro" id="IPR003583">
    <property type="entry name" value="Hlx-hairpin-Hlx_DNA-bd_motif"/>
</dbReference>
<proteinExistence type="inferred from homology"/>
<evidence type="ECO:0000256" key="2">
    <source>
        <dbReference type="ARBA" id="ARBA00022485"/>
    </source>
</evidence>
<dbReference type="GO" id="GO:0003677">
    <property type="term" value="F:DNA binding"/>
    <property type="evidence" value="ECO:0007669"/>
    <property type="project" value="InterPro"/>
</dbReference>
<evidence type="ECO:0000256" key="9">
    <source>
        <dbReference type="ARBA" id="ARBA00023014"/>
    </source>
</evidence>
<dbReference type="GO" id="GO:0005524">
    <property type="term" value="F:ATP binding"/>
    <property type="evidence" value="ECO:0007669"/>
    <property type="project" value="UniProtKB-KW"/>
</dbReference>
<dbReference type="PANTHER" id="PTHR10359:SF19">
    <property type="entry name" value="DNA REPAIR GLYCOSYLASE MJ1434-RELATED"/>
    <property type="match status" value="1"/>
</dbReference>
<dbReference type="PANTHER" id="PTHR10359">
    <property type="entry name" value="A/G-SPECIFIC ADENINE GLYCOSYLASE/ENDONUCLEASE III"/>
    <property type="match status" value="1"/>
</dbReference>
<keyword evidence="16" id="KW-1185">Reference proteome</keyword>
<keyword evidence="12" id="KW-0175">Coiled coil</keyword>
<accession>C9RGX6</accession>
<reference evidence="15" key="1">
    <citation type="submission" date="2009-10" db="EMBL/GenBank/DDBJ databases">
        <title>Complete sequence of chromosome of Methanocaldococcus vulcanius M7.</title>
        <authorList>
            <consortium name="US DOE Joint Genome Institute"/>
            <person name="Lucas S."/>
            <person name="Copeland A."/>
            <person name="Lapidus A."/>
            <person name="Glavina del Rio T."/>
            <person name="Dalin E."/>
            <person name="Tice H."/>
            <person name="Bruce D."/>
            <person name="Goodwin L."/>
            <person name="Pitluck S."/>
            <person name="Lcollab F.I."/>
            <person name="Brettin T."/>
            <person name="Detter J.C."/>
            <person name="Han C."/>
            <person name="Tapia R."/>
            <person name="Kuske C.R."/>
            <person name="Schmutz J."/>
            <person name="Larimer F."/>
            <person name="Land M."/>
            <person name="Hauser L."/>
            <person name="Kyrpides N."/>
            <person name="Ovchinikova G."/>
            <person name="Sieprawska-Lupa M."/>
            <person name="Whitman W.B."/>
            <person name="Woyke T."/>
        </authorList>
    </citation>
    <scope>NUCLEOTIDE SEQUENCE [LARGE SCALE GENOMIC DNA]</scope>
    <source>
        <strain evidence="15">M7</strain>
    </source>
</reference>
<dbReference type="InterPro" id="IPR023170">
    <property type="entry name" value="HhH_base_excis_C"/>
</dbReference>
<evidence type="ECO:0000259" key="14">
    <source>
        <dbReference type="SMART" id="SM00478"/>
    </source>
</evidence>
<dbReference type="InterPro" id="IPR000445">
    <property type="entry name" value="HhH_motif"/>
</dbReference>
<evidence type="ECO:0000256" key="8">
    <source>
        <dbReference type="ARBA" id="ARBA00023004"/>
    </source>
</evidence>
<dbReference type="STRING" id="579137.Metvu_0970"/>
<dbReference type="SUPFAM" id="SSF48150">
    <property type="entry name" value="DNA-glycosylase"/>
    <property type="match status" value="1"/>
</dbReference>
<dbReference type="SMART" id="SM00278">
    <property type="entry name" value="HhH1"/>
    <property type="match status" value="1"/>
</dbReference>
<evidence type="ECO:0000313" key="15">
    <source>
        <dbReference type="EMBL" id="ACX72828.1"/>
    </source>
</evidence>
<dbReference type="Pfam" id="PF00730">
    <property type="entry name" value="HhH-GPD"/>
    <property type="match status" value="1"/>
</dbReference>
<dbReference type="GO" id="GO:0006284">
    <property type="term" value="P:base-excision repair"/>
    <property type="evidence" value="ECO:0007669"/>
    <property type="project" value="InterPro"/>
</dbReference>
<dbReference type="GO" id="GO:0051539">
    <property type="term" value="F:4 iron, 4 sulfur cluster binding"/>
    <property type="evidence" value="ECO:0007669"/>
    <property type="project" value="UniProtKB-KW"/>
</dbReference>
<dbReference type="Gene3D" id="1.10.340.30">
    <property type="entry name" value="Hypothetical protein, domain 2"/>
    <property type="match status" value="1"/>
</dbReference>
<dbReference type="Proteomes" id="UP000002063">
    <property type="component" value="Chromosome"/>
</dbReference>
<keyword evidence="9" id="KW-0411">Iron-sulfur</keyword>
<dbReference type="AlphaFoldDB" id="C9RGX6"/>
<evidence type="ECO:0000256" key="12">
    <source>
        <dbReference type="SAM" id="Coils"/>
    </source>
</evidence>
<keyword evidence="11" id="KW-0326">Glycosidase</keyword>
<dbReference type="Gene3D" id="1.10.1670.10">
    <property type="entry name" value="Helix-hairpin-Helix base-excision DNA repair enzymes (C-terminal)"/>
    <property type="match status" value="1"/>
</dbReference>
<evidence type="ECO:0000256" key="5">
    <source>
        <dbReference type="ARBA" id="ARBA00022763"/>
    </source>
</evidence>
<name>C9RGX6_METVM</name>
<dbReference type="PIRSF" id="PIRSF001435">
    <property type="entry name" value="Nth"/>
    <property type="match status" value="1"/>
</dbReference>
<dbReference type="CDD" id="cd00056">
    <property type="entry name" value="ENDO3c"/>
    <property type="match status" value="1"/>
</dbReference>
<keyword evidence="10" id="KW-0234">DNA repair</keyword>
<evidence type="ECO:0000313" key="16">
    <source>
        <dbReference type="Proteomes" id="UP000002063"/>
    </source>
</evidence>
<feature type="domain" description="Helix-hairpin-helix DNA-binding motif class 1" evidence="13">
    <location>
        <begin position="126"/>
        <end position="145"/>
    </location>
</feature>
<dbReference type="GO" id="GO:0019104">
    <property type="term" value="F:DNA N-glycosylase activity"/>
    <property type="evidence" value="ECO:0007669"/>
    <property type="project" value="UniProtKB-ARBA"/>
</dbReference>
<evidence type="ECO:0000256" key="10">
    <source>
        <dbReference type="ARBA" id="ARBA00023204"/>
    </source>
</evidence>
<dbReference type="KEGG" id="mvu:Metvu_0970"/>
<feature type="domain" description="HhH-GPD" evidence="14">
    <location>
        <begin position="45"/>
        <end position="205"/>
    </location>
</feature>
<evidence type="ECO:0000256" key="1">
    <source>
        <dbReference type="ARBA" id="ARBA00008343"/>
    </source>
</evidence>
<dbReference type="eggNOG" id="arCOG00461">
    <property type="taxonomic scope" value="Archaea"/>
</dbReference>
<dbReference type="RefSeq" id="WP_015733048.1">
    <property type="nucleotide sequence ID" value="NC_013407.1"/>
</dbReference>
<evidence type="ECO:0000256" key="7">
    <source>
        <dbReference type="ARBA" id="ARBA00022840"/>
    </source>
</evidence>
<keyword evidence="3" id="KW-0479">Metal-binding</keyword>
<keyword evidence="4" id="KW-0547">Nucleotide-binding</keyword>
<evidence type="ECO:0000256" key="11">
    <source>
        <dbReference type="ARBA" id="ARBA00023295"/>
    </source>
</evidence>
<dbReference type="EMBL" id="CP001787">
    <property type="protein sequence ID" value="ACX72828.1"/>
    <property type="molecule type" value="Genomic_DNA"/>
</dbReference>
<dbReference type="InterPro" id="IPR011257">
    <property type="entry name" value="DNA_glycosylase"/>
</dbReference>
<evidence type="ECO:0000256" key="3">
    <source>
        <dbReference type="ARBA" id="ARBA00022723"/>
    </source>
</evidence>
<keyword evidence="8" id="KW-0408">Iron</keyword>
<dbReference type="GO" id="GO:0046872">
    <property type="term" value="F:metal ion binding"/>
    <property type="evidence" value="ECO:0007669"/>
    <property type="project" value="UniProtKB-KW"/>
</dbReference>
<evidence type="ECO:0000259" key="13">
    <source>
        <dbReference type="SMART" id="SM00278"/>
    </source>
</evidence>
<protein>
    <submittedName>
        <fullName evidence="15">HhH-GPD family protein</fullName>
    </submittedName>
</protein>
<keyword evidence="7" id="KW-0067">ATP-binding</keyword>
<comment type="similarity">
    <text evidence="1">Belongs to the Nth/MutY family.</text>
</comment>
<keyword evidence="6" id="KW-0378">Hydrolase</keyword>
<keyword evidence="2" id="KW-0004">4Fe-4S</keyword>
<organism evidence="15 16">
    <name type="scientific">Methanocaldococcus vulcanius (strain ATCC 700851 / DSM 12094 / M7)</name>
    <name type="common">Methanococcus vulcanius</name>
    <dbReference type="NCBI Taxonomy" id="579137"/>
    <lineage>
        <taxon>Archaea</taxon>
        <taxon>Methanobacteriati</taxon>
        <taxon>Methanobacteriota</taxon>
        <taxon>Methanomada group</taxon>
        <taxon>Methanococci</taxon>
        <taxon>Methanococcales</taxon>
        <taxon>Methanocaldococcaceae</taxon>
        <taxon>Methanocaldococcus</taxon>
    </lineage>
</organism>
<keyword evidence="5" id="KW-0227">DNA damage</keyword>
<gene>
    <name evidence="15" type="ordered locus">Metvu_0970</name>
</gene>
<evidence type="ECO:0000256" key="6">
    <source>
        <dbReference type="ARBA" id="ARBA00022801"/>
    </source>
</evidence>
<dbReference type="SMART" id="SM00478">
    <property type="entry name" value="ENDO3c"/>
    <property type="match status" value="1"/>
</dbReference>
<dbReference type="GeneID" id="8513307"/>
<evidence type="ECO:0000256" key="4">
    <source>
        <dbReference type="ARBA" id="ARBA00022741"/>
    </source>
</evidence>